<sequence length="271" mass="31408">MFKIGEFSKLTQVSIRMLRYYDEAGLLKPASTDPWTGYRMYSADQIPTLNKIIYLRDSGFQVSEIAAALAAENETSLLEQLDRKYREIRETIQSEQDKLQKIELIKKDILHGKNEMQYQVFIKSIPACQVLSLRRVLPDYYAEGLLWKEMSRFAQENRIQVSSDTFSIYHDREYKETDVDVEICAPVKKPGKSTEDFVFRLTEPVPSMACTMVYGPFSNIAGAYLSFADWLQKNVRFQMAGQSRQIVHRGPWNEEDPKNYLTEIQIPLESA</sequence>
<dbReference type="InterPro" id="IPR047057">
    <property type="entry name" value="MerR_fam"/>
</dbReference>
<dbReference type="InterPro" id="IPR000551">
    <property type="entry name" value="MerR-type_HTH_dom"/>
</dbReference>
<dbReference type="Pfam" id="PF13411">
    <property type="entry name" value="MerR_1"/>
    <property type="match status" value="1"/>
</dbReference>
<dbReference type="PROSITE" id="PS00552">
    <property type="entry name" value="HTH_MERR_1"/>
    <property type="match status" value="1"/>
</dbReference>
<evidence type="ECO:0000256" key="3">
    <source>
        <dbReference type="ARBA" id="ARBA00023125"/>
    </source>
</evidence>
<keyword evidence="2" id="KW-0805">Transcription regulation</keyword>
<dbReference type="Gene3D" id="3.20.80.10">
    <property type="entry name" value="Regulatory factor, effector binding domain"/>
    <property type="match status" value="1"/>
</dbReference>
<keyword evidence="4" id="KW-0804">Transcription</keyword>
<dbReference type="Proteomes" id="UP001600941">
    <property type="component" value="Unassembled WGS sequence"/>
</dbReference>
<evidence type="ECO:0000313" key="8">
    <source>
        <dbReference type="Proteomes" id="UP001600941"/>
    </source>
</evidence>
<name>A0ABQ0BZI5_9FIRM</name>
<dbReference type="InterPro" id="IPR011256">
    <property type="entry name" value="Reg_factor_effector_dom_sf"/>
</dbReference>
<accession>A0ABQ0BZI5</accession>
<feature type="domain" description="HTH merR-type" evidence="6">
    <location>
        <begin position="1"/>
        <end position="71"/>
    </location>
</feature>
<keyword evidence="3" id="KW-0238">DNA-binding</keyword>
<dbReference type="SMART" id="SM00422">
    <property type="entry name" value="HTH_MERR"/>
    <property type="match status" value="1"/>
</dbReference>
<protein>
    <submittedName>
        <fullName evidence="7">MerR family transcriptional regulator</fullName>
    </submittedName>
</protein>
<dbReference type="RefSeq" id="WP_227209813.1">
    <property type="nucleotide sequence ID" value="NZ_BAABZQ010000001.1"/>
</dbReference>
<dbReference type="SMART" id="SM00871">
    <property type="entry name" value="AraC_E_bind"/>
    <property type="match status" value="1"/>
</dbReference>
<gene>
    <name evidence="7" type="ORF">K340107D12_47610</name>
</gene>
<evidence type="ECO:0000313" key="7">
    <source>
        <dbReference type="EMBL" id="GAA6501945.1"/>
    </source>
</evidence>
<evidence type="ECO:0000256" key="2">
    <source>
        <dbReference type="ARBA" id="ARBA00023015"/>
    </source>
</evidence>
<keyword evidence="8" id="KW-1185">Reference proteome</keyword>
<keyword evidence="1" id="KW-0678">Repressor</keyword>
<evidence type="ECO:0000256" key="5">
    <source>
        <dbReference type="SAM" id="Coils"/>
    </source>
</evidence>
<dbReference type="PANTHER" id="PTHR30204">
    <property type="entry name" value="REDOX-CYCLING DRUG-SENSING TRANSCRIPTIONAL ACTIVATOR SOXR"/>
    <property type="match status" value="1"/>
</dbReference>
<dbReference type="PANTHER" id="PTHR30204:SF69">
    <property type="entry name" value="MERR-FAMILY TRANSCRIPTIONAL REGULATOR"/>
    <property type="match status" value="1"/>
</dbReference>
<dbReference type="InterPro" id="IPR009061">
    <property type="entry name" value="DNA-bd_dom_put_sf"/>
</dbReference>
<comment type="caution">
    <text evidence="7">The sequence shown here is derived from an EMBL/GenBank/DDBJ whole genome shotgun (WGS) entry which is preliminary data.</text>
</comment>
<keyword evidence="5" id="KW-0175">Coiled coil</keyword>
<dbReference type="EMBL" id="BAABZQ010000001">
    <property type="protein sequence ID" value="GAA6501945.1"/>
    <property type="molecule type" value="Genomic_DNA"/>
</dbReference>
<dbReference type="Pfam" id="PF06445">
    <property type="entry name" value="GyrI-like"/>
    <property type="match status" value="1"/>
</dbReference>
<dbReference type="InterPro" id="IPR029442">
    <property type="entry name" value="GyrI-like"/>
</dbReference>
<reference evidence="7 8" key="1">
    <citation type="submission" date="2024-04" db="EMBL/GenBank/DDBJ databases">
        <title>Defined microbial consortia suppress multidrug-resistant proinflammatory Enterobacteriaceae via ecological control.</title>
        <authorList>
            <person name="Furuichi M."/>
            <person name="Kawaguchi T."/>
            <person name="Pust M."/>
            <person name="Yasuma K."/>
            <person name="Plichta D."/>
            <person name="Hasegawa N."/>
            <person name="Ohya T."/>
            <person name="Bhattarai S."/>
            <person name="Sasajima S."/>
            <person name="Aoto Y."/>
            <person name="Tuganbaev T."/>
            <person name="Yaginuma M."/>
            <person name="Ueda M."/>
            <person name="Okahashi N."/>
            <person name="Amafuji K."/>
            <person name="Kiridooshi Y."/>
            <person name="Sugita K."/>
            <person name="Strazar M."/>
            <person name="Skelly A."/>
            <person name="Suda W."/>
            <person name="Hattori M."/>
            <person name="Nakamoto N."/>
            <person name="Caballero S."/>
            <person name="Norman J."/>
            <person name="Olle B."/>
            <person name="Tanoue T."/>
            <person name="Arita M."/>
            <person name="Bucci V."/>
            <person name="Atarashi K."/>
            <person name="Xavier R."/>
            <person name="Honda K."/>
        </authorList>
    </citation>
    <scope>NUCLEOTIDE SEQUENCE [LARGE SCALE GENOMIC DNA]</scope>
    <source>
        <strain evidence="8">k34-0107-D12</strain>
    </source>
</reference>
<dbReference type="Gene3D" id="1.10.1660.10">
    <property type="match status" value="1"/>
</dbReference>
<evidence type="ECO:0000256" key="4">
    <source>
        <dbReference type="ARBA" id="ARBA00023163"/>
    </source>
</evidence>
<dbReference type="InterPro" id="IPR010499">
    <property type="entry name" value="AraC_E-bd"/>
</dbReference>
<evidence type="ECO:0000259" key="6">
    <source>
        <dbReference type="PROSITE" id="PS50937"/>
    </source>
</evidence>
<dbReference type="SUPFAM" id="SSF55136">
    <property type="entry name" value="Probable bacterial effector-binding domain"/>
    <property type="match status" value="1"/>
</dbReference>
<dbReference type="CDD" id="cd01107">
    <property type="entry name" value="HTH_BmrR"/>
    <property type="match status" value="1"/>
</dbReference>
<feature type="coiled-coil region" evidence="5">
    <location>
        <begin position="71"/>
        <end position="105"/>
    </location>
</feature>
<evidence type="ECO:0000256" key="1">
    <source>
        <dbReference type="ARBA" id="ARBA00022491"/>
    </source>
</evidence>
<organism evidence="7 8">
    <name type="scientific">Blautia parvula</name>
    <dbReference type="NCBI Taxonomy" id="2877527"/>
    <lineage>
        <taxon>Bacteria</taxon>
        <taxon>Bacillati</taxon>
        <taxon>Bacillota</taxon>
        <taxon>Clostridia</taxon>
        <taxon>Lachnospirales</taxon>
        <taxon>Lachnospiraceae</taxon>
        <taxon>Blautia</taxon>
    </lineage>
</organism>
<dbReference type="PROSITE" id="PS50937">
    <property type="entry name" value="HTH_MERR_2"/>
    <property type="match status" value="1"/>
</dbReference>
<dbReference type="SUPFAM" id="SSF46955">
    <property type="entry name" value="Putative DNA-binding domain"/>
    <property type="match status" value="1"/>
</dbReference>
<proteinExistence type="predicted"/>